<reference evidence="4 5" key="1">
    <citation type="journal article" date="2016" name="Nat. Commun.">
        <title>Ectomycorrhizal ecology is imprinted in the genome of the dominant symbiotic fungus Cenococcum geophilum.</title>
        <authorList>
            <consortium name="DOE Joint Genome Institute"/>
            <person name="Peter M."/>
            <person name="Kohler A."/>
            <person name="Ohm R.A."/>
            <person name="Kuo A."/>
            <person name="Krutzmann J."/>
            <person name="Morin E."/>
            <person name="Arend M."/>
            <person name="Barry K.W."/>
            <person name="Binder M."/>
            <person name="Choi C."/>
            <person name="Clum A."/>
            <person name="Copeland A."/>
            <person name="Grisel N."/>
            <person name="Haridas S."/>
            <person name="Kipfer T."/>
            <person name="LaButti K."/>
            <person name="Lindquist E."/>
            <person name="Lipzen A."/>
            <person name="Maire R."/>
            <person name="Meier B."/>
            <person name="Mihaltcheva S."/>
            <person name="Molinier V."/>
            <person name="Murat C."/>
            <person name="Poggeler S."/>
            <person name="Quandt C.A."/>
            <person name="Sperisen C."/>
            <person name="Tritt A."/>
            <person name="Tisserant E."/>
            <person name="Crous P.W."/>
            <person name="Henrissat B."/>
            <person name="Nehls U."/>
            <person name="Egli S."/>
            <person name="Spatafora J.W."/>
            <person name="Grigoriev I.V."/>
            <person name="Martin F.M."/>
        </authorList>
    </citation>
    <scope>NUCLEOTIDE SEQUENCE [LARGE SCALE GENOMIC DNA]</scope>
    <source>
        <strain evidence="4 5">CBS 207.34</strain>
    </source>
</reference>
<evidence type="ECO:0000313" key="4">
    <source>
        <dbReference type="EMBL" id="OCL01698.1"/>
    </source>
</evidence>
<evidence type="ECO:0000259" key="3">
    <source>
        <dbReference type="Pfam" id="PF25289"/>
    </source>
</evidence>
<name>A0A8E2JLN2_9PEZI</name>
<evidence type="ECO:0000259" key="2">
    <source>
        <dbReference type="Pfam" id="PF25009"/>
    </source>
</evidence>
<feature type="compositionally biased region" description="Polar residues" evidence="1">
    <location>
        <begin position="80"/>
        <end position="90"/>
    </location>
</feature>
<feature type="domain" description="DUF7785" evidence="2">
    <location>
        <begin position="508"/>
        <end position="605"/>
    </location>
</feature>
<evidence type="ECO:0000313" key="5">
    <source>
        <dbReference type="Proteomes" id="UP000250140"/>
    </source>
</evidence>
<feature type="region of interest" description="Disordered" evidence="1">
    <location>
        <begin position="638"/>
        <end position="875"/>
    </location>
</feature>
<gene>
    <name evidence="4" type="ORF">AOQ84DRAFT_306221</name>
</gene>
<protein>
    <submittedName>
        <fullName evidence="4">Uncharacterized protein</fullName>
    </submittedName>
</protein>
<feature type="compositionally biased region" description="Polar residues" evidence="1">
    <location>
        <begin position="814"/>
        <end position="861"/>
    </location>
</feature>
<proteinExistence type="predicted"/>
<feature type="region of interest" description="Disordered" evidence="1">
    <location>
        <begin position="187"/>
        <end position="215"/>
    </location>
</feature>
<dbReference type="Proteomes" id="UP000250140">
    <property type="component" value="Unassembled WGS sequence"/>
</dbReference>
<feature type="domain" description="DUF7877" evidence="3">
    <location>
        <begin position="54"/>
        <end position="175"/>
    </location>
</feature>
<feature type="compositionally biased region" description="Low complexity" evidence="1">
    <location>
        <begin position="9"/>
        <end position="22"/>
    </location>
</feature>
<feature type="region of interest" description="Disordered" evidence="1">
    <location>
        <begin position="891"/>
        <end position="935"/>
    </location>
</feature>
<dbReference type="InterPro" id="IPR057199">
    <property type="entry name" value="DUF7877"/>
</dbReference>
<feature type="region of interest" description="Disordered" evidence="1">
    <location>
        <begin position="74"/>
        <end position="104"/>
    </location>
</feature>
<dbReference type="Pfam" id="PF25009">
    <property type="entry name" value="DUF7785"/>
    <property type="match status" value="1"/>
</dbReference>
<feature type="compositionally biased region" description="Low complexity" evidence="1">
    <location>
        <begin position="760"/>
        <end position="788"/>
    </location>
</feature>
<dbReference type="Pfam" id="PF25289">
    <property type="entry name" value="DUF7877"/>
    <property type="match status" value="1"/>
</dbReference>
<feature type="compositionally biased region" description="Low complexity" evidence="1">
    <location>
        <begin position="924"/>
        <end position="935"/>
    </location>
</feature>
<accession>A0A8E2JLN2</accession>
<keyword evidence="5" id="KW-1185">Reference proteome</keyword>
<evidence type="ECO:0000256" key="1">
    <source>
        <dbReference type="SAM" id="MobiDB-lite"/>
    </source>
</evidence>
<organism evidence="4 5">
    <name type="scientific">Glonium stellatum</name>
    <dbReference type="NCBI Taxonomy" id="574774"/>
    <lineage>
        <taxon>Eukaryota</taxon>
        <taxon>Fungi</taxon>
        <taxon>Dikarya</taxon>
        <taxon>Ascomycota</taxon>
        <taxon>Pezizomycotina</taxon>
        <taxon>Dothideomycetes</taxon>
        <taxon>Pleosporomycetidae</taxon>
        <taxon>Gloniales</taxon>
        <taxon>Gloniaceae</taxon>
        <taxon>Glonium</taxon>
    </lineage>
</organism>
<feature type="region of interest" description="Disordered" evidence="1">
    <location>
        <begin position="369"/>
        <end position="397"/>
    </location>
</feature>
<feature type="region of interest" description="Disordered" evidence="1">
    <location>
        <begin position="1"/>
        <end position="52"/>
    </location>
</feature>
<dbReference type="AlphaFoldDB" id="A0A8E2JLN2"/>
<feature type="compositionally biased region" description="Polar residues" evidence="1">
    <location>
        <begin position="672"/>
        <end position="752"/>
    </location>
</feature>
<sequence>MATANGALTPPSLNSSTSSTSLSKRKRSNSSTELQINGAASKLTDEPATGPNKDLQRLLEDILAVLRSHDTQPSILDFPISTSTNRSSAGEPSAKRTKLTQREESTTIASRIQDGSYFSLEALVEDVDTASTDVICSIKPSENLVNGSTNRYSQSSLEDTRLVTGALALQKALKNLVIRETQRISQPSHRVTEGTEDSVGDVIPTTNGTTETKQEPTMAEEIQDSRTVLTLYGSAQGPKQLFSSLQQPFRVPSSNDSGTSTELDTSIKITLPLRESSLPNIISTTKIVPIHVEEAANGKNTTPTFGELFAPPANMPHLSPPKPAKQLTTRGTTISFVPQDLIPKASRKGTYMYPTQNLSTGQWLGYSGVDLPKEPSSPTAKQKNRQRALSTGEAHPAPSEAALAALQQAKEDALFRSAYSSFAPSRDDATAIVPEQTKNRVWWQKVGEKRFEEAFPIDPTLLDTEEAATTVNVTNALEEEEDFREAVENFTPPENGFITKSYTDSGLNKDVDEILKEISELLETLASHQRIRNSSLATNSRTPVIQNASLVSLVGSPSSPSAAEIDIYNILKSQLSLMISSLPPYAVAKLNGEQLAELNISRNLLIETKDYRGVLEEDQVSRLAKAAALNAAVGSTPGVRIGSGSVGTHSHFPPSNNQYPRATPASHAPVSRSAQGPQSYYPQQQAPHRSPSVHYQRSSTSSAQPYQTPGNYGNNTPRASYPATQAFGQQTSRPSYNQSNSGQFYQQRSGQPGNYGIGGSQYYQSTPQTQSQTRYQQPQANYQQRPQTVAPMYNSYGSSQSPHMRTASPLKAGQQPNQPTQTPYAASRSSYGTPTASTQARGGSYFSQPASQSTAQYGTPQPATPSALGPSGFHTSMTTEQQQLMMDRQRAQLAMQPQARMAAQGNTTRQDSGTPQPPNGQYGGQQQINGTPMVA</sequence>
<dbReference type="OrthoDB" id="5354458at2759"/>
<dbReference type="EMBL" id="KV751092">
    <property type="protein sequence ID" value="OCL01698.1"/>
    <property type="molecule type" value="Genomic_DNA"/>
</dbReference>
<dbReference type="InterPro" id="IPR056687">
    <property type="entry name" value="DUF7785"/>
</dbReference>